<reference evidence="3" key="1">
    <citation type="submission" date="2025-08" db="UniProtKB">
        <authorList>
            <consortium name="RefSeq"/>
        </authorList>
    </citation>
    <scope>IDENTIFICATION</scope>
    <source>
        <tissue evidence="3">Whole organism</tissue>
    </source>
</reference>
<sequence length="112" mass="11995">MKAIMKTTLLACLLLAALQFSQAGPAGPDGPAAALAETEATNSLAAPERMFCVLRMILTFFRDLPYLAYICVEQSKLDTSFPFFITFPICAAIAGGADVLRVVADVSMKCWA</sequence>
<evidence type="ECO:0000256" key="1">
    <source>
        <dbReference type="SAM" id="SignalP"/>
    </source>
</evidence>
<dbReference type="GeneID" id="113206162"/>
<feature type="signal peptide" evidence="1">
    <location>
        <begin position="1"/>
        <end position="23"/>
    </location>
</feature>
<dbReference type="Proteomes" id="UP000504606">
    <property type="component" value="Unplaced"/>
</dbReference>
<proteinExistence type="predicted"/>
<organism evidence="2 3">
    <name type="scientific">Frankliniella occidentalis</name>
    <name type="common">Western flower thrips</name>
    <name type="synonym">Euthrips occidentalis</name>
    <dbReference type="NCBI Taxonomy" id="133901"/>
    <lineage>
        <taxon>Eukaryota</taxon>
        <taxon>Metazoa</taxon>
        <taxon>Ecdysozoa</taxon>
        <taxon>Arthropoda</taxon>
        <taxon>Hexapoda</taxon>
        <taxon>Insecta</taxon>
        <taxon>Pterygota</taxon>
        <taxon>Neoptera</taxon>
        <taxon>Paraneoptera</taxon>
        <taxon>Thysanoptera</taxon>
        <taxon>Terebrantia</taxon>
        <taxon>Thripoidea</taxon>
        <taxon>Thripidae</taxon>
        <taxon>Frankliniella</taxon>
    </lineage>
</organism>
<dbReference type="AlphaFoldDB" id="A0A6J1S9M9"/>
<feature type="chain" id="PRO_5027006856" evidence="1">
    <location>
        <begin position="24"/>
        <end position="112"/>
    </location>
</feature>
<dbReference type="KEGG" id="foc:113206162"/>
<keyword evidence="1" id="KW-0732">Signal</keyword>
<dbReference type="RefSeq" id="XP_026277889.1">
    <property type="nucleotide sequence ID" value="XM_026422104.2"/>
</dbReference>
<accession>A0A6J1S9M9</accession>
<evidence type="ECO:0000313" key="3">
    <source>
        <dbReference type="RefSeq" id="XP_026277889.1"/>
    </source>
</evidence>
<name>A0A6J1S9M9_FRAOC</name>
<evidence type="ECO:0000313" key="2">
    <source>
        <dbReference type="Proteomes" id="UP000504606"/>
    </source>
</evidence>
<keyword evidence="2" id="KW-1185">Reference proteome</keyword>
<gene>
    <name evidence="3" type="primary">LOC113206162</name>
</gene>
<protein>
    <submittedName>
        <fullName evidence="3">Uncharacterized protein LOC113206162</fullName>
    </submittedName>
</protein>